<dbReference type="KEGG" id="fpw:IA04_11135"/>
<evidence type="ECO:0000313" key="1">
    <source>
        <dbReference type="EMBL" id="QRE04013.1"/>
    </source>
</evidence>
<dbReference type="Proteomes" id="UP000596329">
    <property type="component" value="Chromosome"/>
</dbReference>
<gene>
    <name evidence="1" type="ORF">H0H26_14285</name>
</gene>
<accession>A0A075SEL9</accession>
<dbReference type="GeneID" id="66553380"/>
<dbReference type="AlphaFoldDB" id="A0A075SEL9"/>
<evidence type="ECO:0000313" key="2">
    <source>
        <dbReference type="Proteomes" id="UP000596329"/>
    </source>
</evidence>
<dbReference type="KEGG" id="fpv:IA03_11260"/>
<dbReference type="KEGG" id="fpk:IA06_11220"/>
<organism evidence="1 2">
    <name type="scientific">Flavobacterium psychrophilum</name>
    <dbReference type="NCBI Taxonomy" id="96345"/>
    <lineage>
        <taxon>Bacteria</taxon>
        <taxon>Pseudomonadati</taxon>
        <taxon>Bacteroidota</taxon>
        <taxon>Flavobacteriia</taxon>
        <taxon>Flavobacteriales</taxon>
        <taxon>Flavobacteriaceae</taxon>
        <taxon>Flavobacterium</taxon>
    </lineage>
</organism>
<dbReference type="KEGG" id="fpq:IB65_11485"/>
<dbReference type="EMBL" id="CP059075">
    <property type="protein sequence ID" value="QRE04013.1"/>
    <property type="molecule type" value="Genomic_DNA"/>
</dbReference>
<name>A0A075SEL9_FLAPS</name>
<protein>
    <submittedName>
        <fullName evidence="1">Uncharacterized protein</fullName>
    </submittedName>
</protein>
<reference evidence="1 2" key="1">
    <citation type="submission" date="2020-07" db="EMBL/GenBank/DDBJ databases">
        <title>Genomic characterization of Flavobacterium psychrophilum strains.</title>
        <authorList>
            <person name="Castillo D."/>
            <person name="Jorgensen J."/>
            <person name="Middelboe M."/>
        </authorList>
    </citation>
    <scope>NUCLEOTIDE SEQUENCE [LARGE SCALE GENOMIC DNA]</scope>
    <source>
        <strain evidence="1 2">FPS-R7</strain>
    </source>
</reference>
<dbReference type="KEGG" id="fpc:FPSM_02396"/>
<sequence length="134" mass="15341">MKENEVPQDKGNLSKSNMKELVYATDEKGNYTTALSTGWEPKTIALSNAIDAINERIATAKEQVKKGEVSPIVYFMECSKMDIGVLSSYVGMWQWRVKRHFKPTIFAKLKETVLQKYAETFNISIHELKNFKTD</sequence>
<proteinExistence type="predicted"/>
<dbReference type="OMA" id="WQWRVRR"/>
<dbReference type="RefSeq" id="WP_011964366.1">
    <property type="nucleotide sequence ID" value="NZ_BCNG01000016.1"/>
</dbReference>